<feature type="transmembrane region" description="Helical" evidence="19">
    <location>
        <begin position="173"/>
        <end position="192"/>
    </location>
</feature>
<comment type="pathway">
    <text evidence="3 18">Phospholipid metabolism; CDP-diacylglycerol biosynthesis; CDP-diacylglycerol from sn-glycerol 3-phosphate: step 3/3.</text>
</comment>
<keyword evidence="16" id="KW-0594">Phospholipid biosynthesis</keyword>
<comment type="subcellular location">
    <subcellularLocation>
        <location evidence="2">Cell membrane</location>
        <topology evidence="2">Multi-pass membrane protein</topology>
    </subcellularLocation>
</comment>
<dbReference type="InterPro" id="IPR000374">
    <property type="entry name" value="PC_trans"/>
</dbReference>
<evidence type="ECO:0000313" key="20">
    <source>
        <dbReference type="EMBL" id="GAW94316.1"/>
    </source>
</evidence>
<evidence type="ECO:0000256" key="3">
    <source>
        <dbReference type="ARBA" id="ARBA00005119"/>
    </source>
</evidence>
<keyword evidence="12 18" id="KW-0548">Nucleotidyltransferase</keyword>
<dbReference type="GO" id="GO:0005886">
    <property type="term" value="C:plasma membrane"/>
    <property type="evidence" value="ECO:0007669"/>
    <property type="project" value="UniProtKB-SubCell"/>
</dbReference>
<feature type="transmembrane region" description="Helical" evidence="19">
    <location>
        <begin position="51"/>
        <end position="70"/>
    </location>
</feature>
<dbReference type="EMBL" id="BDGJ01000215">
    <property type="protein sequence ID" value="GAW94316.1"/>
    <property type="molecule type" value="Genomic_DNA"/>
</dbReference>
<comment type="caution">
    <text evidence="20">The sequence shown here is derived from an EMBL/GenBank/DDBJ whole genome shotgun (WGS) entry which is preliminary data.</text>
</comment>
<dbReference type="OrthoDB" id="9799199at2"/>
<gene>
    <name evidence="20" type="ORF">KKC1_34250</name>
</gene>
<accession>A0A1Z5HXQ9</accession>
<name>A0A1Z5HXQ9_9FIRM</name>
<protein>
    <recommendedName>
        <fullName evidence="7 18">Phosphatidate cytidylyltransferase</fullName>
        <ecNumber evidence="6 18">2.7.7.41</ecNumber>
    </recommendedName>
</protein>
<evidence type="ECO:0000256" key="12">
    <source>
        <dbReference type="ARBA" id="ARBA00022695"/>
    </source>
</evidence>
<comment type="pathway">
    <text evidence="4">Lipid metabolism.</text>
</comment>
<comment type="similarity">
    <text evidence="5 18">Belongs to the CDS family.</text>
</comment>
<keyword evidence="17" id="KW-1208">Phospholipid metabolism</keyword>
<evidence type="ECO:0000256" key="9">
    <source>
        <dbReference type="ARBA" id="ARBA00022516"/>
    </source>
</evidence>
<dbReference type="PROSITE" id="PS01315">
    <property type="entry name" value="CDS"/>
    <property type="match status" value="1"/>
</dbReference>
<evidence type="ECO:0000256" key="8">
    <source>
        <dbReference type="ARBA" id="ARBA00022475"/>
    </source>
</evidence>
<keyword evidence="14" id="KW-0443">Lipid metabolism</keyword>
<dbReference type="Proteomes" id="UP000197032">
    <property type="component" value="Unassembled WGS sequence"/>
</dbReference>
<feature type="transmembrane region" description="Helical" evidence="19">
    <location>
        <begin position="76"/>
        <end position="94"/>
    </location>
</feature>
<evidence type="ECO:0000256" key="6">
    <source>
        <dbReference type="ARBA" id="ARBA00012487"/>
    </source>
</evidence>
<keyword evidence="8" id="KW-1003">Cell membrane</keyword>
<evidence type="ECO:0000256" key="2">
    <source>
        <dbReference type="ARBA" id="ARBA00004651"/>
    </source>
</evidence>
<evidence type="ECO:0000256" key="15">
    <source>
        <dbReference type="ARBA" id="ARBA00023136"/>
    </source>
</evidence>
<dbReference type="AlphaFoldDB" id="A0A1Z5HXQ9"/>
<reference evidence="21" key="1">
    <citation type="journal article" date="2017" name="Appl. Environ. Microbiol.">
        <title>Genomic Analysis of Calderihabitans maritimus KKC1, a Thermophilic, Hydrogenogenic, Carboxydotrophic Bacterium Isolated from Marine Sediment.</title>
        <authorList>
            <person name="Omae K."/>
            <person name="Yoneda Y."/>
            <person name="Fukuyama Y."/>
            <person name="Yoshida T."/>
            <person name="Sako Y."/>
        </authorList>
    </citation>
    <scope>NUCLEOTIDE SEQUENCE [LARGE SCALE GENOMIC DNA]</scope>
    <source>
        <strain evidence="21">KKC1</strain>
    </source>
</reference>
<evidence type="ECO:0000256" key="18">
    <source>
        <dbReference type="RuleBase" id="RU003938"/>
    </source>
</evidence>
<dbReference type="GO" id="GO:0004605">
    <property type="term" value="F:phosphatidate cytidylyltransferase activity"/>
    <property type="evidence" value="ECO:0007669"/>
    <property type="project" value="UniProtKB-EC"/>
</dbReference>
<evidence type="ECO:0000313" key="21">
    <source>
        <dbReference type="Proteomes" id="UP000197032"/>
    </source>
</evidence>
<feature type="transmembrane region" description="Helical" evidence="19">
    <location>
        <begin position="101"/>
        <end position="122"/>
    </location>
</feature>
<evidence type="ECO:0000256" key="4">
    <source>
        <dbReference type="ARBA" id="ARBA00005189"/>
    </source>
</evidence>
<keyword evidence="21" id="KW-1185">Reference proteome</keyword>
<evidence type="ECO:0000256" key="14">
    <source>
        <dbReference type="ARBA" id="ARBA00023098"/>
    </source>
</evidence>
<feature type="transmembrane region" description="Helical" evidence="19">
    <location>
        <begin position="134"/>
        <end position="152"/>
    </location>
</feature>
<keyword evidence="9" id="KW-0444">Lipid biosynthesis</keyword>
<evidence type="ECO:0000256" key="10">
    <source>
        <dbReference type="ARBA" id="ARBA00022679"/>
    </source>
</evidence>
<keyword evidence="10 18" id="KW-0808">Transferase</keyword>
<evidence type="ECO:0000256" key="17">
    <source>
        <dbReference type="ARBA" id="ARBA00023264"/>
    </source>
</evidence>
<keyword evidence="13 19" id="KW-1133">Transmembrane helix</keyword>
<dbReference type="Pfam" id="PF01148">
    <property type="entry name" value="CTP_transf_1"/>
    <property type="match status" value="1"/>
</dbReference>
<evidence type="ECO:0000256" key="7">
    <source>
        <dbReference type="ARBA" id="ARBA00019373"/>
    </source>
</evidence>
<dbReference type="GO" id="GO:0016024">
    <property type="term" value="P:CDP-diacylglycerol biosynthetic process"/>
    <property type="evidence" value="ECO:0007669"/>
    <property type="project" value="UniProtKB-UniPathway"/>
</dbReference>
<dbReference type="UniPathway" id="UPA00557">
    <property type="reaction ID" value="UER00614"/>
</dbReference>
<evidence type="ECO:0000256" key="5">
    <source>
        <dbReference type="ARBA" id="ARBA00010185"/>
    </source>
</evidence>
<organism evidence="20 21">
    <name type="scientific">Calderihabitans maritimus</name>
    <dbReference type="NCBI Taxonomy" id="1246530"/>
    <lineage>
        <taxon>Bacteria</taxon>
        <taxon>Bacillati</taxon>
        <taxon>Bacillota</taxon>
        <taxon>Clostridia</taxon>
        <taxon>Neomoorellales</taxon>
        <taxon>Calderihabitantaceae</taxon>
        <taxon>Calderihabitans</taxon>
    </lineage>
</organism>
<evidence type="ECO:0000256" key="13">
    <source>
        <dbReference type="ARBA" id="ARBA00022989"/>
    </source>
</evidence>
<dbReference type="PANTHER" id="PTHR46382:SF1">
    <property type="entry name" value="PHOSPHATIDATE CYTIDYLYLTRANSFERASE"/>
    <property type="match status" value="1"/>
</dbReference>
<keyword evidence="15 19" id="KW-0472">Membrane</keyword>
<dbReference type="EC" id="2.7.7.41" evidence="6 18"/>
<keyword evidence="11 18" id="KW-0812">Transmembrane</keyword>
<evidence type="ECO:0000256" key="1">
    <source>
        <dbReference type="ARBA" id="ARBA00001698"/>
    </source>
</evidence>
<proteinExistence type="inferred from homology"/>
<evidence type="ECO:0000256" key="11">
    <source>
        <dbReference type="ARBA" id="ARBA00022692"/>
    </source>
</evidence>
<comment type="catalytic activity">
    <reaction evidence="1 18">
        <text>a 1,2-diacyl-sn-glycero-3-phosphate + CTP + H(+) = a CDP-1,2-diacyl-sn-glycerol + diphosphate</text>
        <dbReference type="Rhea" id="RHEA:16229"/>
        <dbReference type="ChEBI" id="CHEBI:15378"/>
        <dbReference type="ChEBI" id="CHEBI:33019"/>
        <dbReference type="ChEBI" id="CHEBI:37563"/>
        <dbReference type="ChEBI" id="CHEBI:58332"/>
        <dbReference type="ChEBI" id="CHEBI:58608"/>
        <dbReference type="EC" id="2.7.7.41"/>
    </reaction>
</comment>
<evidence type="ECO:0000256" key="19">
    <source>
        <dbReference type="SAM" id="Phobius"/>
    </source>
</evidence>
<sequence length="263" mass="28329">MLKKRILTALVGIPLVMWVVFTGGLPFLIVLGLISILAMREFFQLARLTGVMPVDGLGFFGGLLFLLGAYLDIRNYSLLALSILLVAGIFILTLKFPNLRVTDLAVTLVGTIYTAGLLSFVILLKQEDPGGFQYIFWLLALTWANDTGAYVTGKIMGKHKLCPSLSPGKTWEGAVGGIAGALLAAIIIYHWMPVVSPGRVIVLALLVGISGQVGDLFESALKRAAGVKDSGNLLPGHGGMLDRIDSLLLNGAIVYYYLRWPII</sequence>
<evidence type="ECO:0000256" key="16">
    <source>
        <dbReference type="ARBA" id="ARBA00023209"/>
    </source>
</evidence>
<feature type="transmembrane region" description="Helical" evidence="19">
    <location>
        <begin position="6"/>
        <end position="39"/>
    </location>
</feature>
<dbReference type="PANTHER" id="PTHR46382">
    <property type="entry name" value="PHOSPHATIDATE CYTIDYLYLTRANSFERASE"/>
    <property type="match status" value="1"/>
</dbReference>